<keyword evidence="5" id="KW-1185">Reference proteome</keyword>
<dbReference type="EMBL" id="PHUJ01000001">
    <property type="protein sequence ID" value="PKB41395.1"/>
    <property type="molecule type" value="Genomic_DNA"/>
</dbReference>
<dbReference type="Pfam" id="PF02771">
    <property type="entry name" value="Acyl-CoA_dh_N"/>
    <property type="match status" value="1"/>
</dbReference>
<protein>
    <submittedName>
        <fullName evidence="2">Citronellyl-CoA dehydrogenase</fullName>
        <ecNumber evidence="2">1.3.99.-</ecNumber>
    </submittedName>
</protein>
<dbReference type="GO" id="GO:0016627">
    <property type="term" value="F:oxidoreductase activity, acting on the CH-CH group of donors"/>
    <property type="evidence" value="ECO:0007669"/>
    <property type="project" value="InterPro"/>
</dbReference>
<dbReference type="AlphaFoldDB" id="A0A852W8Y9"/>
<proteinExistence type="predicted"/>
<comment type="caution">
    <text evidence="2">The sequence shown here is derived from an EMBL/GenBank/DDBJ whole genome shotgun (WGS) entry which is preliminary data.</text>
</comment>
<accession>A0A852W8Y9</accession>
<feature type="domain" description="Acyl-CoA dehydrogenase/oxidase N-terminal" evidence="1">
    <location>
        <begin position="5"/>
        <end position="38"/>
    </location>
</feature>
<dbReference type="InterPro" id="IPR013786">
    <property type="entry name" value="AcylCoA_DH/ox_N"/>
</dbReference>
<evidence type="ECO:0000313" key="5">
    <source>
        <dbReference type="Proteomes" id="UP000549695"/>
    </source>
</evidence>
<name>A0A852W8Y9_PSEA5</name>
<evidence type="ECO:0000313" key="2">
    <source>
        <dbReference type="EMBL" id="NYG05369.1"/>
    </source>
</evidence>
<dbReference type="GO" id="GO:0050660">
    <property type="term" value="F:flavin adenine dinucleotide binding"/>
    <property type="evidence" value="ECO:0007669"/>
    <property type="project" value="InterPro"/>
</dbReference>
<accession>A0AA44UV62</accession>
<dbReference type="EMBL" id="JACCCZ010000002">
    <property type="protein sequence ID" value="NYG05369.1"/>
    <property type="molecule type" value="Genomic_DNA"/>
</dbReference>
<dbReference type="EC" id="1.3.99.-" evidence="2"/>
<dbReference type="Proteomes" id="UP000232453">
    <property type="component" value="Unassembled WGS sequence"/>
</dbReference>
<keyword evidence="2" id="KW-0560">Oxidoreductase</keyword>
<dbReference type="InterPro" id="IPR037069">
    <property type="entry name" value="AcylCoA_DH/ox_N_sf"/>
</dbReference>
<dbReference type="Gene3D" id="1.10.540.10">
    <property type="entry name" value="Acyl-CoA dehydrogenase/oxidase, N-terminal domain"/>
    <property type="match status" value="1"/>
</dbReference>
<organism evidence="2 5">
    <name type="scientific">Pseudonocardia alni</name>
    <name type="common">Amycolata alni</name>
    <dbReference type="NCBI Taxonomy" id="33907"/>
    <lineage>
        <taxon>Bacteria</taxon>
        <taxon>Bacillati</taxon>
        <taxon>Actinomycetota</taxon>
        <taxon>Actinomycetes</taxon>
        <taxon>Pseudonocardiales</taxon>
        <taxon>Pseudonocardiaceae</taxon>
        <taxon>Pseudonocardia</taxon>
    </lineage>
</organism>
<gene>
    <name evidence="3" type="ORF">ATL51_0059</name>
    <name evidence="2" type="ORF">HDA37_005723</name>
</gene>
<evidence type="ECO:0000259" key="1">
    <source>
        <dbReference type="Pfam" id="PF02771"/>
    </source>
</evidence>
<evidence type="ECO:0000313" key="3">
    <source>
        <dbReference type="EMBL" id="PKB41395.1"/>
    </source>
</evidence>
<reference evidence="2 5" key="1">
    <citation type="submission" date="2020-07" db="EMBL/GenBank/DDBJ databases">
        <title>Sequencing the genomes of 1000 actinobacteria strains.</title>
        <authorList>
            <person name="Klenk H.-P."/>
        </authorList>
    </citation>
    <scope>NUCLEOTIDE SEQUENCE [LARGE SCALE GENOMIC DNA]</scope>
    <source>
        <strain evidence="3 4">DSM 44104</strain>
        <strain evidence="2 5">DSM 44749</strain>
    </source>
</reference>
<evidence type="ECO:0000313" key="4">
    <source>
        <dbReference type="Proteomes" id="UP000232453"/>
    </source>
</evidence>
<dbReference type="Proteomes" id="UP000549695">
    <property type="component" value="Unassembled WGS sequence"/>
</dbReference>
<dbReference type="SUPFAM" id="SSF56645">
    <property type="entry name" value="Acyl-CoA dehydrogenase NM domain-like"/>
    <property type="match status" value="1"/>
</dbReference>
<sequence>MVAFTEEYTAFRRSVRTFVEREIDPYVDAWERDGRLPTH</sequence>
<dbReference type="InterPro" id="IPR009100">
    <property type="entry name" value="AcylCoA_DH/oxidase_NM_dom_sf"/>
</dbReference>